<reference evidence="5" key="1">
    <citation type="submission" date="2011-07" db="EMBL/GenBank/DDBJ databases">
        <authorList>
            <consortium name="Caenorhabditis brenneri Sequencing and Analysis Consortium"/>
            <person name="Wilson R.K."/>
        </authorList>
    </citation>
    <scope>NUCLEOTIDE SEQUENCE [LARGE SCALE GENOMIC DNA]</scope>
    <source>
        <strain evidence="5">PB2801</strain>
    </source>
</reference>
<dbReference type="PANTHER" id="PTHR23124:SF129">
    <property type="entry name" value="C-TYPE LECTIN DOMAIN-CONTAINING PROTEIN"/>
    <property type="match status" value="1"/>
</dbReference>
<dbReference type="EMBL" id="GL379796">
    <property type="protein sequence ID" value="EGT31395.1"/>
    <property type="molecule type" value="Genomic_DNA"/>
</dbReference>
<dbReference type="eggNOG" id="KOG4297">
    <property type="taxonomic scope" value="Eukaryota"/>
</dbReference>
<dbReference type="InterPro" id="IPR016187">
    <property type="entry name" value="CTDL_fold"/>
</dbReference>
<dbReference type="CDD" id="cd00037">
    <property type="entry name" value="CLECT"/>
    <property type="match status" value="1"/>
</dbReference>
<dbReference type="Gene3D" id="3.10.100.10">
    <property type="entry name" value="Mannose-Binding Protein A, subunit A"/>
    <property type="match status" value="1"/>
</dbReference>
<dbReference type="InterPro" id="IPR016186">
    <property type="entry name" value="C-type_lectin-like/link_sf"/>
</dbReference>
<organism evidence="5">
    <name type="scientific">Caenorhabditis brenneri</name>
    <name type="common">Nematode worm</name>
    <dbReference type="NCBI Taxonomy" id="135651"/>
    <lineage>
        <taxon>Eukaryota</taxon>
        <taxon>Metazoa</taxon>
        <taxon>Ecdysozoa</taxon>
        <taxon>Nematoda</taxon>
        <taxon>Chromadorea</taxon>
        <taxon>Rhabditida</taxon>
        <taxon>Rhabditina</taxon>
        <taxon>Rhabditomorpha</taxon>
        <taxon>Rhabditoidea</taxon>
        <taxon>Rhabditidae</taxon>
        <taxon>Peloderinae</taxon>
        <taxon>Caenorhabditis</taxon>
    </lineage>
</organism>
<protein>
    <recommendedName>
        <fullName evidence="3">C-type lectin domain-containing protein</fullName>
    </recommendedName>
</protein>
<keyword evidence="2" id="KW-0732">Signal</keyword>
<keyword evidence="5" id="KW-1185">Reference proteome</keyword>
<evidence type="ECO:0000256" key="1">
    <source>
        <dbReference type="SAM" id="MobiDB-lite"/>
    </source>
</evidence>
<dbReference type="AlphaFoldDB" id="G0MIV0"/>
<evidence type="ECO:0000259" key="3">
    <source>
        <dbReference type="PROSITE" id="PS50041"/>
    </source>
</evidence>
<accession>G0MIV0</accession>
<dbReference type="HOGENOM" id="CLU_058687_2_0_1"/>
<feature type="compositionally biased region" description="Basic and acidic residues" evidence="1">
    <location>
        <begin position="65"/>
        <end position="80"/>
    </location>
</feature>
<dbReference type="PANTHER" id="PTHR23124">
    <property type="entry name" value="C-TYPE LECTIN DOMAIN-CONTAINING PROTEIN-RELATED-RELATED"/>
    <property type="match status" value="1"/>
</dbReference>
<dbReference type="STRING" id="135651.G0MIV0"/>
<dbReference type="Proteomes" id="UP000008068">
    <property type="component" value="Unassembled WGS sequence"/>
</dbReference>
<feature type="compositionally biased region" description="Basic residues" evidence="1">
    <location>
        <begin position="47"/>
        <end position="61"/>
    </location>
</feature>
<name>G0MIV0_CAEBE</name>
<feature type="region of interest" description="Disordered" evidence="1">
    <location>
        <begin position="26"/>
        <end position="100"/>
    </location>
</feature>
<dbReference type="InParanoid" id="G0MIV0"/>
<proteinExistence type="predicted"/>
<feature type="domain" description="C-type lectin" evidence="3">
    <location>
        <begin position="119"/>
        <end position="242"/>
    </location>
</feature>
<evidence type="ECO:0000256" key="2">
    <source>
        <dbReference type="SAM" id="SignalP"/>
    </source>
</evidence>
<sequence length="280" mass="30572">MRLLLLLLVFGPFSATLGHVIEGKSSISFDNPSSSSSESSSHESRGTHRHRHSGRHGRRPPRPIQNDRSHNHGSHSHEHGGGGNNGGGENVSNQADFPLVPEPFQRGCGRGWKRFDRPTGGWCIKVNEGTISNAEAESKCQLEGGTLSGLQDTNEILYITSEALRFFPSGSLWVGARRTAACRSSAFSATCNGHTAFAWTDGSATGLAGFQWNHGQPDNAHGRTQQCVVLLASTTPKTTETWFYYANKLDDVGCENLMGQPLRTVRGYVCGKRPNERRRK</sequence>
<gene>
    <name evidence="4" type="ORF">CAEBREN_09557</name>
</gene>
<evidence type="ECO:0000313" key="5">
    <source>
        <dbReference type="Proteomes" id="UP000008068"/>
    </source>
</evidence>
<feature type="signal peptide" evidence="2">
    <location>
        <begin position="1"/>
        <end position="18"/>
    </location>
</feature>
<dbReference type="SMART" id="SM00034">
    <property type="entry name" value="CLECT"/>
    <property type="match status" value="1"/>
</dbReference>
<dbReference type="SUPFAM" id="SSF56436">
    <property type="entry name" value="C-type lectin-like"/>
    <property type="match status" value="1"/>
</dbReference>
<dbReference type="OrthoDB" id="5806434at2759"/>
<dbReference type="InterPro" id="IPR001304">
    <property type="entry name" value="C-type_lectin-like"/>
</dbReference>
<evidence type="ECO:0000313" key="4">
    <source>
        <dbReference type="EMBL" id="EGT31395.1"/>
    </source>
</evidence>
<feature type="chain" id="PRO_5003403298" description="C-type lectin domain-containing protein" evidence="2">
    <location>
        <begin position="19"/>
        <end position="280"/>
    </location>
</feature>
<dbReference type="PROSITE" id="PS50041">
    <property type="entry name" value="C_TYPE_LECTIN_2"/>
    <property type="match status" value="1"/>
</dbReference>